<comment type="caution">
    <text evidence="2">The sequence shown here is derived from an EMBL/GenBank/DDBJ whole genome shotgun (WGS) entry which is preliminary data.</text>
</comment>
<proteinExistence type="predicted"/>
<dbReference type="AlphaFoldDB" id="A0A7W9WL04"/>
<dbReference type="PANTHER" id="PTHR43471">
    <property type="entry name" value="ABC TRANSPORTER PERMEASE"/>
    <property type="match status" value="1"/>
</dbReference>
<dbReference type="Pfam" id="PF12679">
    <property type="entry name" value="ABC2_membrane_2"/>
    <property type="match status" value="1"/>
</dbReference>
<protein>
    <submittedName>
        <fullName evidence="2">ABC-2 type transport system permease protein</fullName>
    </submittedName>
</protein>
<accession>A0A7W9WL04</accession>
<gene>
    <name evidence="2" type="ORF">HNR28_000776</name>
</gene>
<feature type="transmembrane region" description="Helical" evidence="1">
    <location>
        <begin position="72"/>
        <end position="97"/>
    </location>
</feature>
<dbReference type="GO" id="GO:0005886">
    <property type="term" value="C:plasma membrane"/>
    <property type="evidence" value="ECO:0007669"/>
    <property type="project" value="UniProtKB-SubCell"/>
</dbReference>
<feature type="transmembrane region" description="Helical" evidence="1">
    <location>
        <begin position="32"/>
        <end position="52"/>
    </location>
</feature>
<feature type="transmembrane region" description="Helical" evidence="1">
    <location>
        <begin position="194"/>
        <end position="216"/>
    </location>
</feature>
<dbReference type="PANTHER" id="PTHR43471:SF14">
    <property type="entry name" value="ABC-2 TYPE TRANSPORT SYSTEM PERMEASE PROTEIN"/>
    <property type="match status" value="1"/>
</dbReference>
<evidence type="ECO:0000313" key="3">
    <source>
        <dbReference type="Proteomes" id="UP000541136"/>
    </source>
</evidence>
<evidence type="ECO:0000313" key="2">
    <source>
        <dbReference type="EMBL" id="MBB6082747.1"/>
    </source>
</evidence>
<keyword evidence="1" id="KW-1133">Transmembrane helix</keyword>
<reference evidence="2 3" key="1">
    <citation type="submission" date="2020-08" db="EMBL/GenBank/DDBJ databases">
        <title>Genomic Encyclopedia of Type Strains, Phase IV (KMG-IV): sequencing the most valuable type-strain genomes for metagenomic binning, comparative biology and taxonomic classification.</title>
        <authorList>
            <person name="Goeker M."/>
        </authorList>
    </citation>
    <scope>NUCLEOTIDE SEQUENCE [LARGE SCALE GENOMIC DNA]</scope>
    <source>
        <strain evidence="2 3">DSM 12141</strain>
    </source>
</reference>
<dbReference type="RefSeq" id="WP_043681660.1">
    <property type="nucleotide sequence ID" value="NZ_JACHIB010000004.1"/>
</dbReference>
<organism evidence="2 3">
    <name type="scientific">Castellaniella defragrans</name>
    <name type="common">Alcaligenes defragrans</name>
    <dbReference type="NCBI Taxonomy" id="75697"/>
    <lineage>
        <taxon>Bacteria</taxon>
        <taxon>Pseudomonadati</taxon>
        <taxon>Pseudomonadota</taxon>
        <taxon>Betaproteobacteria</taxon>
        <taxon>Burkholderiales</taxon>
        <taxon>Alcaligenaceae</taxon>
        <taxon>Castellaniella</taxon>
    </lineage>
</organism>
<keyword evidence="1" id="KW-0812">Transmembrane</keyword>
<sequence>MSTTRIGSPWHGLGAVLSKELADHLGSARMRLLEWLVVLTAAAALYGAIEGIRQTTASDPFVFLRLFTDARAPLPSFAALLGFLIPLLAIGLGFDAINGEYGRRTLSRILSQPLYRDALLLGKFLAGLAALAISLVCLWLLVMGAGLILLGVPPSGEEVVRSLAFLLAALAYAGVWLAVALLCSVLFRSASTSALVALGLWLFCALLWPMLAPALARAIAPPDLATLMGGGLDLHALAWQNGLLHVSPATLFNDTAITLLNPSTRSLGPVFLSQLQGALLGSPLPLSESLAIVWPQFTGLIAAVVLLFTLAYIAFQRQEVRA</sequence>
<evidence type="ECO:0000256" key="1">
    <source>
        <dbReference type="SAM" id="Phobius"/>
    </source>
</evidence>
<name>A0A7W9WL04_CASDE</name>
<feature type="transmembrane region" description="Helical" evidence="1">
    <location>
        <begin position="163"/>
        <end position="187"/>
    </location>
</feature>
<dbReference type="Proteomes" id="UP000541136">
    <property type="component" value="Unassembled WGS sequence"/>
</dbReference>
<feature type="transmembrane region" description="Helical" evidence="1">
    <location>
        <begin position="292"/>
        <end position="315"/>
    </location>
</feature>
<dbReference type="EMBL" id="JACHIB010000004">
    <property type="protein sequence ID" value="MBB6082747.1"/>
    <property type="molecule type" value="Genomic_DNA"/>
</dbReference>
<dbReference type="GO" id="GO:0140359">
    <property type="term" value="F:ABC-type transporter activity"/>
    <property type="evidence" value="ECO:0007669"/>
    <property type="project" value="InterPro"/>
</dbReference>
<keyword evidence="1" id="KW-0472">Membrane</keyword>
<feature type="transmembrane region" description="Helical" evidence="1">
    <location>
        <begin position="118"/>
        <end position="151"/>
    </location>
</feature>